<organism evidence="1 2">
    <name type="scientific">Mycoplasmopsis edwardii</name>
    <dbReference type="NCBI Taxonomy" id="53558"/>
    <lineage>
        <taxon>Bacteria</taxon>
        <taxon>Bacillati</taxon>
        <taxon>Mycoplasmatota</taxon>
        <taxon>Mycoplasmoidales</taxon>
        <taxon>Metamycoplasmataceae</taxon>
        <taxon>Mycoplasmopsis</taxon>
    </lineage>
</organism>
<evidence type="ECO:0000313" key="2">
    <source>
        <dbReference type="Proteomes" id="UP001213039"/>
    </source>
</evidence>
<protein>
    <submittedName>
        <fullName evidence="1">23S rRNA (Guanosine(2251)-2'-O)-methyltransferase RlmB</fullName>
    </submittedName>
</protein>
<dbReference type="Proteomes" id="UP001213039">
    <property type="component" value="Chromosome"/>
</dbReference>
<gene>
    <name evidence="1" type="primary">rlmB</name>
    <name evidence="1" type="ORF">Me_995_000124</name>
</gene>
<sequence>MKELLVCGKNSVIDAYNSDIKIKKILISNKENMKMFDNKKVLVEVKDNAFLNKLTNDNHQGFVALIEELAYRDIEYLIKNKPNIVLVLDKIQDPHNLGAILRTANASGVKHIILPKEHSASINSTSLKVSSGGFVGMNFYRVNSLSATITKLKKAGYWIYATALDEQAVPHTKVNYNDPTVIVVGNEGDGVSKSVLSVSDTKVYINQRGSVQSLNVSVATGIILFDYLAKYEKDEN</sequence>
<keyword evidence="2" id="KW-1185">Reference proteome</keyword>
<proteinExistence type="predicted"/>
<accession>A0ACD4PHM7</accession>
<name>A0ACD4PHM7_9BACT</name>
<evidence type="ECO:0000313" key="1">
    <source>
        <dbReference type="EMBL" id="WBP84166.1"/>
    </source>
</evidence>
<dbReference type="EMBL" id="CP114370">
    <property type="protein sequence ID" value="WBP84166.1"/>
    <property type="molecule type" value="Genomic_DNA"/>
</dbReference>
<reference evidence="1" key="1">
    <citation type="submission" date="2022-12" db="EMBL/GenBank/DDBJ databases">
        <authorList>
            <consortium name="Asia Pacific Centre for Animal Health"/>
            <person name="Klose S.M."/>
            <person name="Legione A.R."/>
            <person name="Monotti I."/>
            <person name="Bushell R."/>
            <person name="Marenda M.S."/>
            <person name="Sugiyama T."/>
            <person name="Browning G.F."/>
            <person name="Vaz P.K."/>
        </authorList>
    </citation>
    <scope>NUCLEOTIDE SEQUENCE</scope>
    <source>
        <strain evidence="1">Felid995</strain>
    </source>
</reference>